<dbReference type="RefSeq" id="WP_380060000.1">
    <property type="nucleotide sequence ID" value="NZ_JBHSEI010000001.1"/>
</dbReference>
<feature type="compositionally biased region" description="Polar residues" evidence="1">
    <location>
        <begin position="129"/>
        <end position="147"/>
    </location>
</feature>
<protein>
    <submittedName>
        <fullName evidence="2">Uncharacterized protein</fullName>
    </submittedName>
</protein>
<evidence type="ECO:0000256" key="1">
    <source>
        <dbReference type="SAM" id="MobiDB-lite"/>
    </source>
</evidence>
<sequence>MSFSPPNYTQTPNELFALLPVMKEAELRVTLVIVRATFGWNVGGHAAHLSLQMLMDDTGLSKQGVMNGINAGKERGTIVTVKEGKEVYYGLSVRDVEVPVLGQRSRPKTVNLVDPTEEAKGQRSRPKRSSTSTQTVNLVDSQGQPSGPNVGDLPAPSGQETDAQRQQTDRKDNERQTAGSETPVGTPPIAAAGQPEREDEQTPGAGRAGTPAGVTGADAQPTSDAQVQASGETHGATSTEQIPGGAALAALTAALAPMKPVELMAEYEGRKFWLEIAPDRIRELHGDLRAEHGGRKYRGALIDALDAEARQIRLARAPQAPTKTNVSDLVRSRIGVRK</sequence>
<dbReference type="InterPro" id="IPR036388">
    <property type="entry name" value="WH-like_DNA-bd_sf"/>
</dbReference>
<evidence type="ECO:0000313" key="2">
    <source>
        <dbReference type="EMBL" id="MFC4636963.1"/>
    </source>
</evidence>
<dbReference type="Proteomes" id="UP001595952">
    <property type="component" value="Unassembled WGS sequence"/>
</dbReference>
<evidence type="ECO:0000313" key="3">
    <source>
        <dbReference type="Proteomes" id="UP001595952"/>
    </source>
</evidence>
<gene>
    <name evidence="2" type="ORF">ACFO0D_01295</name>
</gene>
<reference evidence="3" key="1">
    <citation type="journal article" date="2019" name="Int. J. Syst. Evol. Microbiol.">
        <title>The Global Catalogue of Microorganisms (GCM) 10K type strain sequencing project: providing services to taxonomists for standard genome sequencing and annotation.</title>
        <authorList>
            <consortium name="The Broad Institute Genomics Platform"/>
            <consortium name="The Broad Institute Genome Sequencing Center for Infectious Disease"/>
            <person name="Wu L."/>
            <person name="Ma J."/>
        </authorList>
    </citation>
    <scope>NUCLEOTIDE SEQUENCE [LARGE SCALE GENOMIC DNA]</scope>
    <source>
        <strain evidence="3">CCUG 55995</strain>
    </source>
</reference>
<organism evidence="2 3">
    <name type="scientific">Deinococcus hohokamensis</name>
    <dbReference type="NCBI Taxonomy" id="309883"/>
    <lineage>
        <taxon>Bacteria</taxon>
        <taxon>Thermotogati</taxon>
        <taxon>Deinococcota</taxon>
        <taxon>Deinococci</taxon>
        <taxon>Deinococcales</taxon>
        <taxon>Deinococcaceae</taxon>
        <taxon>Deinococcus</taxon>
    </lineage>
</organism>
<keyword evidence="3" id="KW-1185">Reference proteome</keyword>
<dbReference type="EMBL" id="JBHSEI010000001">
    <property type="protein sequence ID" value="MFC4636963.1"/>
    <property type="molecule type" value="Genomic_DNA"/>
</dbReference>
<feature type="region of interest" description="Disordered" evidence="1">
    <location>
        <begin position="107"/>
        <end position="241"/>
    </location>
</feature>
<proteinExistence type="predicted"/>
<feature type="compositionally biased region" description="Low complexity" evidence="1">
    <location>
        <begin position="202"/>
        <end position="217"/>
    </location>
</feature>
<name>A0ABV9I546_9DEIO</name>
<comment type="caution">
    <text evidence="2">The sequence shown here is derived from an EMBL/GenBank/DDBJ whole genome shotgun (WGS) entry which is preliminary data.</text>
</comment>
<feature type="compositionally biased region" description="Polar residues" evidence="1">
    <location>
        <begin position="220"/>
        <end position="241"/>
    </location>
</feature>
<dbReference type="Gene3D" id="1.10.10.10">
    <property type="entry name" value="Winged helix-like DNA-binding domain superfamily/Winged helix DNA-binding domain"/>
    <property type="match status" value="1"/>
</dbReference>
<accession>A0ABV9I546</accession>